<dbReference type="PANTHER" id="PTHR16897">
    <property type="entry name" value="OS10G0105400 PROTEIN"/>
    <property type="match status" value="1"/>
</dbReference>
<evidence type="ECO:0000313" key="2">
    <source>
        <dbReference type="Proteomes" id="UP000683360"/>
    </source>
</evidence>
<dbReference type="InterPro" id="IPR036116">
    <property type="entry name" value="FN3_sf"/>
</dbReference>
<accession>A0A8S3TRH9</accession>
<protein>
    <submittedName>
        <fullName evidence="1">Uncharacterized protein</fullName>
    </submittedName>
</protein>
<keyword evidence="2" id="KW-1185">Reference proteome</keyword>
<dbReference type="Proteomes" id="UP000683360">
    <property type="component" value="Unassembled WGS sequence"/>
</dbReference>
<organism evidence="1 2">
    <name type="scientific">Mytilus edulis</name>
    <name type="common">Blue mussel</name>
    <dbReference type="NCBI Taxonomy" id="6550"/>
    <lineage>
        <taxon>Eukaryota</taxon>
        <taxon>Metazoa</taxon>
        <taxon>Spiralia</taxon>
        <taxon>Lophotrochozoa</taxon>
        <taxon>Mollusca</taxon>
        <taxon>Bivalvia</taxon>
        <taxon>Autobranchia</taxon>
        <taxon>Pteriomorphia</taxon>
        <taxon>Mytilida</taxon>
        <taxon>Mytiloidea</taxon>
        <taxon>Mytilidae</taxon>
        <taxon>Mytilinae</taxon>
        <taxon>Mytilus</taxon>
    </lineage>
</organism>
<dbReference type="PANTHER" id="PTHR16897:SF2">
    <property type="entry name" value="OS03G0226600 PROTEIN"/>
    <property type="match status" value="1"/>
</dbReference>
<reference evidence="1" key="1">
    <citation type="submission" date="2021-03" db="EMBL/GenBank/DDBJ databases">
        <authorList>
            <person name="Bekaert M."/>
        </authorList>
    </citation>
    <scope>NUCLEOTIDE SEQUENCE</scope>
</reference>
<proteinExistence type="predicted"/>
<dbReference type="AlphaFoldDB" id="A0A8S3TRH9"/>
<dbReference type="EMBL" id="CAJPWZ010002352">
    <property type="protein sequence ID" value="CAG2236357.1"/>
    <property type="molecule type" value="Genomic_DNA"/>
</dbReference>
<name>A0A8S3TRH9_MYTED</name>
<dbReference type="SUPFAM" id="SSF49265">
    <property type="entry name" value="Fibronectin type III"/>
    <property type="match status" value="1"/>
</dbReference>
<gene>
    <name evidence="1" type="ORF">MEDL_48876</name>
</gene>
<comment type="caution">
    <text evidence="1">The sequence shown here is derived from an EMBL/GenBank/DDBJ whole genome shotgun (WGS) entry which is preliminary data.</text>
</comment>
<sequence>MIYTTQVKFVLKFQKQFTYNTSACFNASSEGIYFISVIAVNKAAENSKVVCSDGVTVTTTIPFIKDFVFKDLKARNQILKDHNDTLWLLDSTLIRHKITDLSGLSGYFLEMAHTNVSFEAFPEGGPVDKIDAVLQDTKSKRGILGVLPKNLSFQIEWKSGVKESLIRDYAIGISASLEGMAPDIYSFQSTNHDKKFKIVHDNLEVIGNFYIIVKTTSQSGVIGNQSIGPFMVDESPPIFKNNAIKVCNINGYLFTSWQNDTVFDKEDPFPLQYEFAVGSTAYRQDVQTFTRINSVGPCTAAYPPTCSAILILDLQLPLHVNHDYYISLRVTNVLGMASTKTAEPFRYIQLPTKGVIFDVPPDVLENKEIKDILDVDFTCNRKTLGVVWSGFEHPHFNVNVHVCIGSEKEHCDIDTGVASNSSYSFHVFKDLNLKDFQTYFITVKAEVASSSVLASSDGITLLDITHLLSGIVVFDGTNCTDVQNSFTDQHLFETQQKCVEDKDFQTSTTYVAANWIIPNDYVNFTRQSFIAIEERVNVGELWRTFRNYTYVGKHDSFTIGDLNLQPGRFYRSSIRFCADDNCCFPDVKSDGFVVLHSNPKTGGMEVVHKHILGESDQVLIALERMYDPDVEDEEEAVGMIDYYEWALGNDIGIVTKWIRVEGFLFLMLLMYILDGMVHEGFWKDIVLELNVTWNASDVDYTPYRNVLSAVWPNLRHRNYTWAVFKIINSSSDTMHFKDDVLQLNDPCLSPNAIKCGITCDRYVNVQFSKRKLLKHGERYMICISAPQTVVNHEEWNETLDEISDCSDGVTVDLTPPIAGHVWIGAGSSNNYQTSTSDIRVNWEVFKDVEQIAETRHTSAIRTYHLGIVEGCIFDKESGIDYYMWGVGSRNGHDDIITFTKTEQDCEVSTKHNDYDTLEGHSYFITVKAINRANLINSASSSSYKVDQSAPIDGYVYDGCRQTAIGFINDVDYQVDARTLFSCWEGFSEPHSAIQMYYIMIGTCPRCQDVLYQVPVGNYTLHNIHLTSGLKYFTTVTACNTADLCTSVTSDGVLFDDSPPNVGVVKDGMEEDDTNYQSSRNYIAFEWYGFTDTQSGLDKVFWKAGTKPSSDDIVPLTELPITNPIVNMNLTTDIPLKRRIFVTVRVYNKAGLFSEASSNGFIVDETPPIFVQKLLAVHDHWLIDKDLVVFKSIIEVKWKVEDKESFIDYQNISVNYHMGEQLNSLSFKLNGIAREYTFPRLDLHEGVKYAVHLIACNRAKLCTESKSDPILVDISALIPG</sequence>
<evidence type="ECO:0000313" key="1">
    <source>
        <dbReference type="EMBL" id="CAG2236357.1"/>
    </source>
</evidence>
<dbReference type="OrthoDB" id="6134397at2759"/>